<proteinExistence type="predicted"/>
<keyword evidence="2" id="KW-1185">Reference proteome</keyword>
<comment type="caution">
    <text evidence="1">The sequence shown here is derived from an EMBL/GenBank/DDBJ whole genome shotgun (WGS) entry which is preliminary data.</text>
</comment>
<dbReference type="OrthoDB" id="7478317at2759"/>
<reference evidence="1" key="1">
    <citation type="submission" date="2021-02" db="EMBL/GenBank/DDBJ databases">
        <authorList>
            <person name="Nowell W R."/>
        </authorList>
    </citation>
    <scope>NUCLEOTIDE SEQUENCE</scope>
    <source>
        <strain evidence="1">Ploen Becks lab</strain>
    </source>
</reference>
<evidence type="ECO:0000313" key="2">
    <source>
        <dbReference type="Proteomes" id="UP000663879"/>
    </source>
</evidence>
<sequence>MLDKIENYDEYQLPELNDAIRMIRKSWLDVITGTNVRCWNHIFNNSCQVGPSLNDGNRKDEKNEEFISVKEYLSKEETESTDEILSDEDLVDLVLNNDCDEEHLNLNVSETKNQYRPTLTFLVHLKVCIDYRKLNEVTITEKWPLPNIQDILDRLKDSVWFTVIDLKSGY</sequence>
<dbReference type="InterPro" id="IPR043502">
    <property type="entry name" value="DNA/RNA_pol_sf"/>
</dbReference>
<dbReference type="EMBL" id="CAJNOC010000228">
    <property type="protein sequence ID" value="CAF0730355.1"/>
    <property type="molecule type" value="Genomic_DNA"/>
</dbReference>
<dbReference type="Gene3D" id="3.10.10.10">
    <property type="entry name" value="HIV Type 1 Reverse Transcriptase, subunit A, domain 1"/>
    <property type="match status" value="1"/>
</dbReference>
<protein>
    <submittedName>
        <fullName evidence="1">Uncharacterized protein</fullName>
    </submittedName>
</protein>
<dbReference type="SUPFAM" id="SSF56672">
    <property type="entry name" value="DNA/RNA polymerases"/>
    <property type="match status" value="1"/>
</dbReference>
<dbReference type="InterPro" id="IPR043128">
    <property type="entry name" value="Rev_trsase/Diguanyl_cyclase"/>
</dbReference>
<gene>
    <name evidence="1" type="ORF">OXX778_LOCUS2803</name>
</gene>
<dbReference type="PANTHER" id="PTHR24559">
    <property type="entry name" value="TRANSPOSON TY3-I GAG-POL POLYPROTEIN"/>
    <property type="match status" value="1"/>
</dbReference>
<dbReference type="Gene3D" id="3.30.70.270">
    <property type="match status" value="1"/>
</dbReference>
<accession>A0A813N0P5</accession>
<dbReference type="Proteomes" id="UP000663879">
    <property type="component" value="Unassembled WGS sequence"/>
</dbReference>
<dbReference type="InterPro" id="IPR053134">
    <property type="entry name" value="RNA-dir_DNA_polymerase"/>
</dbReference>
<dbReference type="PANTHER" id="PTHR24559:SF444">
    <property type="entry name" value="REVERSE TRANSCRIPTASE DOMAIN-CONTAINING PROTEIN"/>
    <property type="match status" value="1"/>
</dbReference>
<dbReference type="AlphaFoldDB" id="A0A813N0P5"/>
<name>A0A813N0P5_9BILA</name>
<evidence type="ECO:0000313" key="1">
    <source>
        <dbReference type="EMBL" id="CAF0730355.1"/>
    </source>
</evidence>
<organism evidence="1 2">
    <name type="scientific">Brachionus calyciflorus</name>
    <dbReference type="NCBI Taxonomy" id="104777"/>
    <lineage>
        <taxon>Eukaryota</taxon>
        <taxon>Metazoa</taxon>
        <taxon>Spiralia</taxon>
        <taxon>Gnathifera</taxon>
        <taxon>Rotifera</taxon>
        <taxon>Eurotatoria</taxon>
        <taxon>Monogononta</taxon>
        <taxon>Pseudotrocha</taxon>
        <taxon>Ploima</taxon>
        <taxon>Brachionidae</taxon>
        <taxon>Brachionus</taxon>
    </lineage>
</organism>